<dbReference type="EMBL" id="FNHP01000001">
    <property type="protein sequence ID" value="SDL94254.1"/>
    <property type="molecule type" value="Genomic_DNA"/>
</dbReference>
<protein>
    <submittedName>
        <fullName evidence="1">Uncharacterized protein</fullName>
    </submittedName>
</protein>
<accession>A0A1G9P6B9</accession>
<keyword evidence="2" id="KW-1185">Reference proteome</keyword>
<proteinExistence type="predicted"/>
<dbReference type="OrthoDB" id="8909306at2"/>
<dbReference type="Proteomes" id="UP000198552">
    <property type="component" value="Unassembled WGS sequence"/>
</dbReference>
<dbReference type="RefSeq" id="WP_091565618.1">
    <property type="nucleotide sequence ID" value="NZ_FNHP01000001.1"/>
</dbReference>
<gene>
    <name evidence="1" type="ORF">SAMN05428957_101221</name>
</gene>
<reference evidence="2" key="1">
    <citation type="submission" date="2016-10" db="EMBL/GenBank/DDBJ databases">
        <authorList>
            <person name="Varghese N."/>
            <person name="Submissions S."/>
        </authorList>
    </citation>
    <scope>NUCLEOTIDE SEQUENCE [LARGE SCALE GENOMIC DNA]</scope>
    <source>
        <strain evidence="2">EPL6</strain>
    </source>
</reference>
<organism evidence="1 2">
    <name type="scientific">Oryzisolibacter propanilivorax</name>
    <dbReference type="NCBI Taxonomy" id="1527607"/>
    <lineage>
        <taxon>Bacteria</taxon>
        <taxon>Pseudomonadati</taxon>
        <taxon>Pseudomonadota</taxon>
        <taxon>Betaproteobacteria</taxon>
        <taxon>Burkholderiales</taxon>
        <taxon>Comamonadaceae</taxon>
        <taxon>Oryzisolibacter</taxon>
    </lineage>
</organism>
<evidence type="ECO:0000313" key="1">
    <source>
        <dbReference type="EMBL" id="SDL94254.1"/>
    </source>
</evidence>
<name>A0A1G9P6B9_9BURK</name>
<evidence type="ECO:0000313" key="2">
    <source>
        <dbReference type="Proteomes" id="UP000198552"/>
    </source>
</evidence>
<sequence length="86" mass="9830">MELASSSPSPQDHAIVPWGWSERFRMPLYRPGTRVRHAGAWETVSHVALRRHDLTVYLVGRTEPVDPLSLELDPTLFTTRRVPQPT</sequence>
<dbReference type="AlphaFoldDB" id="A0A1G9P6B9"/>